<dbReference type="PROSITE" id="PS51257">
    <property type="entry name" value="PROKAR_LIPOPROTEIN"/>
    <property type="match status" value="1"/>
</dbReference>
<dbReference type="InterPro" id="IPR043724">
    <property type="entry name" value="DUF5666"/>
</dbReference>
<feature type="domain" description="DUF5666" evidence="2">
    <location>
        <begin position="40"/>
        <end position="97"/>
    </location>
</feature>
<feature type="domain" description="DUF5666" evidence="2">
    <location>
        <begin position="104"/>
        <end position="159"/>
    </location>
</feature>
<feature type="chain" id="PRO_5045930868" evidence="1">
    <location>
        <begin position="23"/>
        <end position="447"/>
    </location>
</feature>
<keyword evidence="4" id="KW-1185">Reference proteome</keyword>
<protein>
    <submittedName>
        <fullName evidence="3">DUF5666 domain-containing protein</fullName>
    </submittedName>
</protein>
<proteinExistence type="predicted"/>
<evidence type="ECO:0000313" key="3">
    <source>
        <dbReference type="EMBL" id="MFH0267257.1"/>
    </source>
</evidence>
<evidence type="ECO:0000256" key="1">
    <source>
        <dbReference type="SAM" id="SignalP"/>
    </source>
</evidence>
<dbReference type="RefSeq" id="WP_394608767.1">
    <property type="nucleotide sequence ID" value="NZ_JBIHSJ010000004.1"/>
</dbReference>
<evidence type="ECO:0000313" key="4">
    <source>
        <dbReference type="Proteomes" id="UP001607151"/>
    </source>
</evidence>
<name>A0ABW7J029_9VIBR</name>
<organism evidence="3 4">
    <name type="scientific">Vibrio rumoiensis</name>
    <dbReference type="NCBI Taxonomy" id="76258"/>
    <lineage>
        <taxon>Bacteria</taxon>
        <taxon>Pseudomonadati</taxon>
        <taxon>Pseudomonadota</taxon>
        <taxon>Gammaproteobacteria</taxon>
        <taxon>Vibrionales</taxon>
        <taxon>Vibrionaceae</taxon>
        <taxon>Vibrio</taxon>
    </lineage>
</organism>
<feature type="domain" description="DUF5666" evidence="2">
    <location>
        <begin position="248"/>
        <end position="308"/>
    </location>
</feature>
<dbReference type="EMBL" id="JBIHSN010000003">
    <property type="protein sequence ID" value="MFH0267257.1"/>
    <property type="molecule type" value="Genomic_DNA"/>
</dbReference>
<feature type="domain" description="DUF5666" evidence="2">
    <location>
        <begin position="178"/>
        <end position="234"/>
    </location>
</feature>
<gene>
    <name evidence="3" type="ORF">ACGRQ9_17565</name>
</gene>
<feature type="domain" description="DUF5666" evidence="2">
    <location>
        <begin position="329"/>
        <end position="375"/>
    </location>
</feature>
<keyword evidence="1" id="KW-0732">Signal</keyword>
<sequence>MKKTFLCLSVAALLSACGGSGSDNDSSNNGNTYSTPQKLTGTVTEISERIITVNGFELDAAQAEIEYDNNRLNLTNLQKGMRVDVETNRNGVATEIELDPSLVGEVTAVNADTITVNGTDIPTATKTRAYSATTQDSSAPYQIGDWVLVDGYLDNSGQWQVLGIYDASFIHNNEAEIEGPISSLDITNRTFYVGQTLVSYAGAVEIDDDEPLSDGLWVEVEGRFDGTQFTATEIDIEDDNQYSGAELEGIITWVNNEQTSFELNGRTSIAITEKTIFDDGIATDLVEGARIEVELINGASGLEATEIEFEDGSGSNNTASNSKKFALSGTATWTTKTSFTINGFDFTTNSRTQFEDRLTMATIDGVEIDIEGIESTDTNGNIIYLVKEVEALETNDNEIDLEGVISNGTLWGYINTDGSFGSEGSRIDVECRVIALNNEVSHCQNDN</sequence>
<feature type="signal peptide" evidence="1">
    <location>
        <begin position="1"/>
        <end position="22"/>
    </location>
</feature>
<dbReference type="Pfam" id="PF18914">
    <property type="entry name" value="DUF5666"/>
    <property type="match status" value="5"/>
</dbReference>
<comment type="caution">
    <text evidence="3">The sequence shown here is derived from an EMBL/GenBank/DDBJ whole genome shotgun (WGS) entry which is preliminary data.</text>
</comment>
<dbReference type="Proteomes" id="UP001607151">
    <property type="component" value="Unassembled WGS sequence"/>
</dbReference>
<accession>A0ABW7J029</accession>
<reference evidence="3 4" key="1">
    <citation type="submission" date="2024-10" db="EMBL/GenBank/DDBJ databases">
        <authorList>
            <person name="Yibar A."/>
            <person name="Saticioglu I.B."/>
            <person name="Duman M."/>
            <person name="Ajmi N."/>
            <person name="Gurler F."/>
            <person name="Ay H."/>
            <person name="Onuk E."/>
            <person name="Guler S."/>
            <person name="Romalde J.L."/>
        </authorList>
    </citation>
    <scope>NUCLEOTIDE SEQUENCE [LARGE SCALE GENOMIC DNA]</scope>
    <source>
        <strain evidence="3 4">14-MA-B</strain>
    </source>
</reference>
<evidence type="ECO:0000259" key="2">
    <source>
        <dbReference type="Pfam" id="PF18914"/>
    </source>
</evidence>